<sequence>MSTPLSVVELGNARDAVAHLCNHFRDDIHSSELRLHCTIPTWTESTLDLHDLHTRQTAFVAFVRELCTELKGTGIAASYALLPAHSSRAVLCWGSGALWQSLRILEEQEALARDGILFIKERKLLVFGPG</sequence>
<dbReference type="EMBL" id="DF839580">
    <property type="protein sequence ID" value="GAT44188.1"/>
    <property type="molecule type" value="Genomic_DNA"/>
</dbReference>
<keyword evidence="2" id="KW-1185">Reference proteome</keyword>
<organism evidence="1 2">
    <name type="scientific">Mycena chlorophos</name>
    <name type="common">Agaric fungus</name>
    <name type="synonym">Agaricus chlorophos</name>
    <dbReference type="NCBI Taxonomy" id="658473"/>
    <lineage>
        <taxon>Eukaryota</taxon>
        <taxon>Fungi</taxon>
        <taxon>Dikarya</taxon>
        <taxon>Basidiomycota</taxon>
        <taxon>Agaricomycotina</taxon>
        <taxon>Agaricomycetes</taxon>
        <taxon>Agaricomycetidae</taxon>
        <taxon>Agaricales</taxon>
        <taxon>Marasmiineae</taxon>
        <taxon>Mycenaceae</taxon>
        <taxon>Mycena</taxon>
    </lineage>
</organism>
<evidence type="ECO:0000313" key="1">
    <source>
        <dbReference type="EMBL" id="GAT44188.1"/>
    </source>
</evidence>
<evidence type="ECO:0000313" key="2">
    <source>
        <dbReference type="Proteomes" id="UP000815677"/>
    </source>
</evidence>
<protein>
    <submittedName>
        <fullName evidence="1">Uncharacterized protein</fullName>
    </submittedName>
</protein>
<proteinExistence type="predicted"/>
<reference evidence="1" key="1">
    <citation type="submission" date="2014-09" db="EMBL/GenBank/DDBJ databases">
        <title>Genome sequence of the luminous mushroom Mycena chlorophos for searching fungal bioluminescence genes.</title>
        <authorList>
            <person name="Tanaka Y."/>
            <person name="Kasuga D."/>
            <person name="Oba Y."/>
            <person name="Hase S."/>
            <person name="Sato K."/>
            <person name="Oba Y."/>
            <person name="Sakakibara Y."/>
        </authorList>
    </citation>
    <scope>NUCLEOTIDE SEQUENCE</scope>
</reference>
<dbReference type="Proteomes" id="UP000815677">
    <property type="component" value="Unassembled WGS sequence"/>
</dbReference>
<gene>
    <name evidence="1" type="ORF">MCHLO_01828</name>
</gene>
<accession>A0ABQ0KZ38</accession>
<name>A0ABQ0KZ38_MYCCL</name>